<dbReference type="STRING" id="47427.A0A2H3DX16"/>
<evidence type="ECO:0000256" key="3">
    <source>
        <dbReference type="ARBA" id="ARBA00022833"/>
    </source>
</evidence>
<dbReference type="InParanoid" id="A0A2H3DX16"/>
<protein>
    <recommendedName>
        <fullName evidence="7">RING-type domain-containing protein</fullName>
    </recommendedName>
</protein>
<keyword evidence="1" id="KW-0479">Metal-binding</keyword>
<keyword evidence="2 4" id="KW-0863">Zinc-finger</keyword>
<evidence type="ECO:0000256" key="1">
    <source>
        <dbReference type="ARBA" id="ARBA00022723"/>
    </source>
</evidence>
<dbReference type="GO" id="GO:0140082">
    <property type="term" value="F:SUMO-ubiquitin ligase activity"/>
    <property type="evidence" value="ECO:0007669"/>
    <property type="project" value="TreeGrafter"/>
</dbReference>
<evidence type="ECO:0000256" key="6">
    <source>
        <dbReference type="SAM" id="MobiDB-lite"/>
    </source>
</evidence>
<evidence type="ECO:0000256" key="2">
    <source>
        <dbReference type="ARBA" id="ARBA00022771"/>
    </source>
</evidence>
<organism evidence="8 9">
    <name type="scientific">Armillaria gallica</name>
    <name type="common">Bulbous honey fungus</name>
    <name type="synonym">Armillaria bulbosa</name>
    <dbReference type="NCBI Taxonomy" id="47427"/>
    <lineage>
        <taxon>Eukaryota</taxon>
        <taxon>Fungi</taxon>
        <taxon>Dikarya</taxon>
        <taxon>Basidiomycota</taxon>
        <taxon>Agaricomycotina</taxon>
        <taxon>Agaricomycetes</taxon>
        <taxon>Agaricomycetidae</taxon>
        <taxon>Agaricales</taxon>
        <taxon>Marasmiineae</taxon>
        <taxon>Physalacriaceae</taxon>
        <taxon>Armillaria</taxon>
    </lineage>
</organism>
<dbReference type="GO" id="GO:0006511">
    <property type="term" value="P:ubiquitin-dependent protein catabolic process"/>
    <property type="evidence" value="ECO:0007669"/>
    <property type="project" value="TreeGrafter"/>
</dbReference>
<dbReference type="PROSITE" id="PS00518">
    <property type="entry name" value="ZF_RING_1"/>
    <property type="match status" value="1"/>
</dbReference>
<dbReference type="PANTHER" id="PTHR47094:SF1">
    <property type="entry name" value="RING-TYPE E3 UBIQUITIN TRANSFERASE"/>
    <property type="match status" value="1"/>
</dbReference>
<evidence type="ECO:0000256" key="4">
    <source>
        <dbReference type="PROSITE-ProRule" id="PRU00175"/>
    </source>
</evidence>
<gene>
    <name evidence="8" type="ORF">ARMGADRAFT_1025899</name>
</gene>
<dbReference type="SMART" id="SM00184">
    <property type="entry name" value="RING"/>
    <property type="match status" value="1"/>
</dbReference>
<feature type="compositionally biased region" description="Low complexity" evidence="6">
    <location>
        <begin position="360"/>
        <end position="376"/>
    </location>
</feature>
<dbReference type="Gene3D" id="3.30.40.10">
    <property type="entry name" value="Zinc/RING finger domain, C3HC4 (zinc finger)"/>
    <property type="match status" value="1"/>
</dbReference>
<dbReference type="InterPro" id="IPR017907">
    <property type="entry name" value="Znf_RING_CS"/>
</dbReference>
<dbReference type="OMA" id="NPTHTGP"/>
<reference evidence="9" key="1">
    <citation type="journal article" date="2017" name="Nat. Ecol. Evol.">
        <title>Genome expansion and lineage-specific genetic innovations in the forest pathogenic fungi Armillaria.</title>
        <authorList>
            <person name="Sipos G."/>
            <person name="Prasanna A.N."/>
            <person name="Walter M.C."/>
            <person name="O'Connor E."/>
            <person name="Balint B."/>
            <person name="Krizsan K."/>
            <person name="Kiss B."/>
            <person name="Hess J."/>
            <person name="Varga T."/>
            <person name="Slot J."/>
            <person name="Riley R."/>
            <person name="Boka B."/>
            <person name="Rigling D."/>
            <person name="Barry K."/>
            <person name="Lee J."/>
            <person name="Mihaltcheva S."/>
            <person name="LaButti K."/>
            <person name="Lipzen A."/>
            <person name="Waldron R."/>
            <person name="Moloney N.M."/>
            <person name="Sperisen C."/>
            <person name="Kredics L."/>
            <person name="Vagvoelgyi C."/>
            <person name="Patrignani A."/>
            <person name="Fitzpatrick D."/>
            <person name="Nagy I."/>
            <person name="Doyle S."/>
            <person name="Anderson J.B."/>
            <person name="Grigoriev I.V."/>
            <person name="Gueldener U."/>
            <person name="Muensterkoetter M."/>
            <person name="Nagy L.G."/>
        </authorList>
    </citation>
    <scope>NUCLEOTIDE SEQUENCE [LARGE SCALE GENOMIC DNA]</scope>
    <source>
        <strain evidence="9">Ar21-2</strain>
    </source>
</reference>
<evidence type="ECO:0000259" key="7">
    <source>
        <dbReference type="PROSITE" id="PS50089"/>
    </source>
</evidence>
<dbReference type="AlphaFoldDB" id="A0A2H3DX16"/>
<evidence type="ECO:0000313" key="8">
    <source>
        <dbReference type="EMBL" id="PBK99771.1"/>
    </source>
</evidence>
<dbReference type="GO" id="GO:0033768">
    <property type="term" value="C:SUMO-targeted ubiquitin ligase complex"/>
    <property type="evidence" value="ECO:0007669"/>
    <property type="project" value="TreeGrafter"/>
</dbReference>
<dbReference type="InterPro" id="IPR001841">
    <property type="entry name" value="Znf_RING"/>
</dbReference>
<feature type="compositionally biased region" description="Polar residues" evidence="6">
    <location>
        <begin position="286"/>
        <end position="311"/>
    </location>
</feature>
<accession>A0A2H3DX16</accession>
<dbReference type="InterPro" id="IPR049627">
    <property type="entry name" value="SLX8"/>
</dbReference>
<feature type="compositionally biased region" description="Polar residues" evidence="6">
    <location>
        <begin position="265"/>
        <end position="277"/>
    </location>
</feature>
<dbReference type="OrthoDB" id="6270329at2759"/>
<feature type="region of interest" description="Disordered" evidence="6">
    <location>
        <begin position="265"/>
        <end position="376"/>
    </location>
</feature>
<keyword evidence="9" id="KW-1185">Reference proteome</keyword>
<name>A0A2H3DX16_ARMGA</name>
<dbReference type="GO" id="GO:0032183">
    <property type="term" value="F:SUMO binding"/>
    <property type="evidence" value="ECO:0007669"/>
    <property type="project" value="TreeGrafter"/>
</dbReference>
<keyword evidence="5" id="KW-0175">Coiled coil</keyword>
<dbReference type="InterPro" id="IPR013083">
    <property type="entry name" value="Znf_RING/FYVE/PHD"/>
</dbReference>
<evidence type="ECO:0000313" key="9">
    <source>
        <dbReference type="Proteomes" id="UP000217790"/>
    </source>
</evidence>
<dbReference type="GO" id="GO:0008270">
    <property type="term" value="F:zinc ion binding"/>
    <property type="evidence" value="ECO:0007669"/>
    <property type="project" value="UniProtKB-KW"/>
</dbReference>
<dbReference type="Proteomes" id="UP000217790">
    <property type="component" value="Unassembled WGS sequence"/>
</dbReference>
<dbReference type="GO" id="GO:0061630">
    <property type="term" value="F:ubiquitin protein ligase activity"/>
    <property type="evidence" value="ECO:0007669"/>
    <property type="project" value="InterPro"/>
</dbReference>
<keyword evidence="3" id="KW-0862">Zinc</keyword>
<sequence length="376" mass="40336">MAPQCPICLSNLADPVSTPCGHIFCSACLRMAVTQVTNGFQAPCPCCRKMFHIAIPDVQYLPPQFHPFVVNPIRSVFIATDDPQDQPDIRQRNESLERENRELRERIRELEADGASYHGSDEEEEGFDVPILLPSFAGPDLDPVLSSVASNLSNSMNIVGDSAHPRSAPPFAPETQFIQVPPNPTHTGPTRLLAPVSAMGPNRQNSGQTVFGMFTFTRPETRVTPSARPGSLRVSLPSTMSNAASTSGFANPFARPELQHSIPSTPAHQWGSGQTSMAHPGFVNTGGVSFSGPNTAGQWTVPSNHVLNMPNQPAPAPHFLNSAGTRQSFARRESQPRMTTPAPPGQGPSAMGFTMVDVPTSSSSSGTESRRTSQSS</sequence>
<evidence type="ECO:0000256" key="5">
    <source>
        <dbReference type="SAM" id="Coils"/>
    </source>
</evidence>
<proteinExistence type="predicted"/>
<dbReference type="Pfam" id="PF13445">
    <property type="entry name" value="zf-RING_UBOX"/>
    <property type="match status" value="1"/>
</dbReference>
<dbReference type="PANTHER" id="PTHR47094">
    <property type="entry name" value="ELFLESS, ISOFORM B"/>
    <property type="match status" value="1"/>
</dbReference>
<dbReference type="EMBL" id="KZ293647">
    <property type="protein sequence ID" value="PBK99771.1"/>
    <property type="molecule type" value="Genomic_DNA"/>
</dbReference>
<feature type="domain" description="RING-type" evidence="7">
    <location>
        <begin position="5"/>
        <end position="48"/>
    </location>
</feature>
<dbReference type="PROSITE" id="PS50089">
    <property type="entry name" value="ZF_RING_2"/>
    <property type="match status" value="1"/>
</dbReference>
<dbReference type="InterPro" id="IPR027370">
    <property type="entry name" value="Znf-RING_euk"/>
</dbReference>
<dbReference type="SUPFAM" id="SSF57850">
    <property type="entry name" value="RING/U-box"/>
    <property type="match status" value="1"/>
</dbReference>
<feature type="coiled-coil region" evidence="5">
    <location>
        <begin position="86"/>
        <end position="113"/>
    </location>
</feature>